<dbReference type="PANTHER" id="PTHR31025:SF25">
    <property type="entry name" value="ZINC FINGER (C2H2)-60"/>
    <property type="match status" value="1"/>
</dbReference>
<dbReference type="AlphaFoldDB" id="A0AAQ4NXB3"/>
<reference evidence="1" key="3">
    <citation type="submission" date="2025-09" db="UniProtKB">
        <authorList>
            <consortium name="Ensembl"/>
        </authorList>
    </citation>
    <scope>IDENTIFICATION</scope>
</reference>
<evidence type="ECO:0000313" key="2">
    <source>
        <dbReference type="Proteomes" id="UP000007635"/>
    </source>
</evidence>
<dbReference type="GeneTree" id="ENSGT00990000205228"/>
<reference evidence="1" key="2">
    <citation type="submission" date="2025-08" db="UniProtKB">
        <authorList>
            <consortium name="Ensembl"/>
        </authorList>
    </citation>
    <scope>IDENTIFICATION</scope>
</reference>
<accession>A0AAQ4NXB3</accession>
<protein>
    <recommendedName>
        <fullName evidence="3">Sterile alpha motif domain containing 3</fullName>
    </recommendedName>
</protein>
<evidence type="ECO:0008006" key="3">
    <source>
        <dbReference type="Google" id="ProtNLM"/>
    </source>
</evidence>
<sequence length="479" mass="54978">MNCISHYLYVQSFSASFNSFFIYISDNDVDGETVDCGLTENMIAYLFDKSFKKQLKFRDFTHRNKEVTVTLEVVNPEQQTCEASVSPANQRLESTCHRLPAVISIPQFPQDVQSRLDAKEPVHKEQKYRNKIIGNLYDMLSQCTMYPTNSDYVQIVKALIGKYPFLRDVHGNGYHTWHSQLKRKFKTERAPLINNEEVKRVKEKFRQARSLKTPEESTSTCPKRLKPSLESCIVGEDATSVEAHIKVLLEQYRKLHPDMNLVKDRMMKTFAWRRREIAEGMSTEDLLRRYPFLRTSAGLCDEVDAMHPSPVNICHRISENFTSILPNMLKLVKDSPLKKLYMEAREDALAEDIKGIDFRGGLLLLPSIFKEKIEDFIMLGQKNPQTPYPTVQLKAQGLKFALSRQCQSVVNVEGIEVCSCTSVDEAFIAAFCMYFVFNMAYPGYLKKTLTFLQRLIANITGDGDKSLPVTVTRIVNLLR</sequence>
<keyword evidence="2" id="KW-1185">Reference proteome</keyword>
<evidence type="ECO:0000313" key="1">
    <source>
        <dbReference type="Ensembl" id="ENSGACP00000030993.1"/>
    </source>
</evidence>
<reference evidence="1 2" key="1">
    <citation type="journal article" date="2021" name="G3 (Bethesda)">
        <title>Improved contiguity of the threespine stickleback genome using long-read sequencing.</title>
        <authorList>
            <person name="Nath S."/>
            <person name="Shaw D.E."/>
            <person name="White M.A."/>
        </authorList>
    </citation>
    <scope>NUCLEOTIDE SEQUENCE [LARGE SCALE GENOMIC DNA]</scope>
    <source>
        <strain evidence="1 2">Lake Benthic</strain>
    </source>
</reference>
<dbReference type="Proteomes" id="UP000007635">
    <property type="component" value="Chromosome XI"/>
</dbReference>
<name>A0AAQ4NXB3_GASAC</name>
<proteinExistence type="predicted"/>
<dbReference type="PANTHER" id="PTHR31025">
    <property type="entry name" value="SI:CH211-196P9.1-RELATED"/>
    <property type="match status" value="1"/>
</dbReference>
<dbReference type="Ensembl" id="ENSGACT00000065240.1">
    <property type="protein sequence ID" value="ENSGACP00000030993.1"/>
    <property type="gene ID" value="ENSGACG00000032403.1"/>
</dbReference>
<organism evidence="1 2">
    <name type="scientific">Gasterosteus aculeatus aculeatus</name>
    <name type="common">three-spined stickleback</name>
    <dbReference type="NCBI Taxonomy" id="481459"/>
    <lineage>
        <taxon>Eukaryota</taxon>
        <taxon>Metazoa</taxon>
        <taxon>Chordata</taxon>
        <taxon>Craniata</taxon>
        <taxon>Vertebrata</taxon>
        <taxon>Euteleostomi</taxon>
        <taxon>Actinopterygii</taxon>
        <taxon>Neopterygii</taxon>
        <taxon>Teleostei</taxon>
        <taxon>Neoteleostei</taxon>
        <taxon>Acanthomorphata</taxon>
        <taxon>Eupercaria</taxon>
        <taxon>Perciformes</taxon>
        <taxon>Cottioidei</taxon>
        <taxon>Gasterosteales</taxon>
        <taxon>Gasterosteidae</taxon>
        <taxon>Gasterosteus</taxon>
    </lineage>
</organism>